<dbReference type="CDD" id="cd09007">
    <property type="entry name" value="NP-I_spr0068"/>
    <property type="match status" value="1"/>
</dbReference>
<accession>A0ABY8C693</accession>
<dbReference type="PANTHER" id="PTHR43691">
    <property type="entry name" value="URIDINE PHOSPHORYLASE"/>
    <property type="match status" value="1"/>
</dbReference>
<organism evidence="5 6">
    <name type="scientific">Amygdalobacter indicium</name>
    <dbReference type="NCBI Taxonomy" id="3029272"/>
    <lineage>
        <taxon>Bacteria</taxon>
        <taxon>Bacillati</taxon>
        <taxon>Bacillota</taxon>
        <taxon>Clostridia</taxon>
        <taxon>Eubacteriales</taxon>
        <taxon>Oscillospiraceae</taxon>
        <taxon>Amygdalobacter</taxon>
    </lineage>
</organism>
<evidence type="ECO:0000259" key="4">
    <source>
        <dbReference type="Pfam" id="PF01048"/>
    </source>
</evidence>
<name>A0ABY8C693_9FIRM</name>
<evidence type="ECO:0000256" key="2">
    <source>
        <dbReference type="ARBA" id="ARBA00021980"/>
    </source>
</evidence>
<dbReference type="EC" id="2.4.2.3" evidence="1"/>
<dbReference type="InterPro" id="IPR035994">
    <property type="entry name" value="Nucleoside_phosphorylase_sf"/>
</dbReference>
<sequence length="255" mass="28444">MKMRENELPLLEYDDDKNAVLMPNYDNLQLHLPPKAIFAFLGPEIDRYAQSRNAKIVENFVSATKSYPIYLLQLQGTEVCLVQAPVGAPAAVQIFEWLIAYGVKEVISAGSCGVLVDWAENSFLIPVEAVRDEGTSYHYLPPSRSVSVSRQAVDAIRQTLQAHNLPYNEVKTWTTDGFFRETEAKVERRKAEGCQVVEMECAALAACAQMRGIVWGEILYTADTLHDPANYDGRSWGEDSIAPALQLCLEAVMKI</sequence>
<dbReference type="SUPFAM" id="SSF53167">
    <property type="entry name" value="Purine and uridine phosphorylases"/>
    <property type="match status" value="1"/>
</dbReference>
<evidence type="ECO:0000256" key="3">
    <source>
        <dbReference type="ARBA" id="ARBA00048447"/>
    </source>
</evidence>
<keyword evidence="6" id="KW-1185">Reference proteome</keyword>
<reference evidence="5 6" key="1">
    <citation type="submission" date="2023-02" db="EMBL/GenBank/DDBJ databases">
        <title>Novel Oscillospiraceae bacterial genomes.</title>
        <authorList>
            <person name="Srinivasan S."/>
            <person name="Austin M.N."/>
            <person name="Fiedler T.L."/>
            <person name="Strenk S.M."/>
            <person name="Agnew K.J."/>
            <person name="Nagana Gowda G.A."/>
            <person name="Raftery D."/>
            <person name="Beamer M.A."/>
            <person name="Achilles S.L."/>
            <person name="Wiesenfeld H.C."/>
            <person name="Fredricks D.N."/>
            <person name="Hillier S.L."/>
        </authorList>
    </citation>
    <scope>NUCLEOTIDE SEQUENCE [LARGE SCALE GENOMIC DNA]</scope>
    <source>
        <strain evidence="5 6">CHIC02 1186E3-8</strain>
    </source>
</reference>
<evidence type="ECO:0000313" key="6">
    <source>
        <dbReference type="Proteomes" id="UP001220478"/>
    </source>
</evidence>
<proteinExistence type="predicted"/>
<feature type="domain" description="Nucleoside phosphorylase" evidence="4">
    <location>
        <begin position="36"/>
        <end position="247"/>
    </location>
</feature>
<gene>
    <name evidence="5" type="ORF">PYS61_02875</name>
</gene>
<dbReference type="Proteomes" id="UP001220478">
    <property type="component" value="Chromosome"/>
</dbReference>
<dbReference type="PANTHER" id="PTHR43691:SF11">
    <property type="entry name" value="FI09636P-RELATED"/>
    <property type="match status" value="1"/>
</dbReference>
<comment type="catalytic activity">
    <reaction evidence="3">
        <text>uridine + phosphate = alpha-D-ribose 1-phosphate + uracil</text>
        <dbReference type="Rhea" id="RHEA:24388"/>
        <dbReference type="ChEBI" id="CHEBI:16704"/>
        <dbReference type="ChEBI" id="CHEBI:17568"/>
        <dbReference type="ChEBI" id="CHEBI:43474"/>
        <dbReference type="ChEBI" id="CHEBI:57720"/>
        <dbReference type="EC" id="2.4.2.3"/>
    </reaction>
</comment>
<dbReference type="EMBL" id="CP118868">
    <property type="protein sequence ID" value="WEG36127.1"/>
    <property type="molecule type" value="Genomic_DNA"/>
</dbReference>
<dbReference type="InterPro" id="IPR000845">
    <property type="entry name" value="Nucleoside_phosphorylase_d"/>
</dbReference>
<evidence type="ECO:0000313" key="5">
    <source>
        <dbReference type="EMBL" id="WEG36127.1"/>
    </source>
</evidence>
<protein>
    <recommendedName>
        <fullName evidence="2">Uridine phosphorylase</fullName>
        <ecNumber evidence="1">2.4.2.3</ecNumber>
    </recommendedName>
</protein>
<dbReference type="Gene3D" id="3.40.50.1580">
    <property type="entry name" value="Nucleoside phosphorylase domain"/>
    <property type="match status" value="1"/>
</dbReference>
<evidence type="ECO:0000256" key="1">
    <source>
        <dbReference type="ARBA" id="ARBA00011888"/>
    </source>
</evidence>
<dbReference type="Pfam" id="PF01048">
    <property type="entry name" value="PNP_UDP_1"/>
    <property type="match status" value="1"/>
</dbReference>